<keyword evidence="2" id="KW-1185">Reference proteome</keyword>
<evidence type="ECO:0000313" key="1">
    <source>
        <dbReference type="EMBL" id="CAG7785931.1"/>
    </source>
</evidence>
<accession>A0A8J2KGZ6</accession>
<dbReference type="InterPro" id="IPR005312">
    <property type="entry name" value="DUF1759"/>
</dbReference>
<dbReference type="EMBL" id="CAJVCH010307388">
    <property type="protein sequence ID" value="CAG7785931.1"/>
    <property type="molecule type" value="Genomic_DNA"/>
</dbReference>
<protein>
    <submittedName>
        <fullName evidence="1">Uncharacterized protein</fullName>
    </submittedName>
</protein>
<reference evidence="1" key="1">
    <citation type="submission" date="2021-06" db="EMBL/GenBank/DDBJ databases">
        <authorList>
            <person name="Hodson N. C."/>
            <person name="Mongue J. A."/>
            <person name="Jaron S. K."/>
        </authorList>
    </citation>
    <scope>NUCLEOTIDE SEQUENCE</scope>
</reference>
<dbReference type="Pfam" id="PF03564">
    <property type="entry name" value="DUF1759"/>
    <property type="match status" value="1"/>
</dbReference>
<gene>
    <name evidence="1" type="ORF">AFUS01_LOCUS24526</name>
</gene>
<dbReference type="Proteomes" id="UP000708208">
    <property type="component" value="Unassembled WGS sequence"/>
</dbReference>
<name>A0A8J2KGZ6_9HEXA</name>
<comment type="caution">
    <text evidence="1">The sequence shown here is derived from an EMBL/GenBank/DDBJ whole genome shotgun (WGS) entry which is preliminary data.</text>
</comment>
<proteinExistence type="predicted"/>
<sequence length="382" mass="44336">MEGLKRQRAPVRKALIKTIDDLQKELDNEHKTKVSVQQFYNRAVIQREQLTTLDQKIDQSLLEANVTEEEMTEEYEASTEFINKFSDAEVRVRNYFDVCTYESEYEASFNQRNSAPKNQYRLPKLEFKKYGGDAKDWLGFWSQFKQIDQNAAMASEDKFQYLIQATVEGSTAREVVESFPPSSENYPKVIKYLKERFGKDEILLEVYVRELLKLVLKNALNPNEHSAISNLYDKLETQLRALETLGVTSDKFASMLYPLVESCLPEDVIRVWERNRSQASVQERANKDRLSLLMEFLKGEVDGELRIAMARTGFGVEAEEAKKTKPRPINRQTQKKFSEEIPTATDLFSGQHVPKKCIFCDKGHFSQDCYQAPKMKLEDKRL</sequence>
<dbReference type="AlphaFoldDB" id="A0A8J2KGZ6"/>
<dbReference type="PANTHER" id="PTHR47331">
    <property type="entry name" value="PHD-TYPE DOMAIN-CONTAINING PROTEIN"/>
    <property type="match status" value="1"/>
</dbReference>
<dbReference type="OrthoDB" id="416987at2759"/>
<evidence type="ECO:0000313" key="2">
    <source>
        <dbReference type="Proteomes" id="UP000708208"/>
    </source>
</evidence>
<organism evidence="1 2">
    <name type="scientific">Allacma fusca</name>
    <dbReference type="NCBI Taxonomy" id="39272"/>
    <lineage>
        <taxon>Eukaryota</taxon>
        <taxon>Metazoa</taxon>
        <taxon>Ecdysozoa</taxon>
        <taxon>Arthropoda</taxon>
        <taxon>Hexapoda</taxon>
        <taxon>Collembola</taxon>
        <taxon>Symphypleona</taxon>
        <taxon>Sminthuridae</taxon>
        <taxon>Allacma</taxon>
    </lineage>
</organism>